<sequence>MATQESRTNASIIKLNVGDTIFHTKRSTLEQSPWFQSFLSSRWETCTDWQEDGSLFIDRDAEAFKYLLNYMRHPHTYPLFWSKREDFDYGLYVKLAAEADFFLLNDLRGWIRKGKYRDAIRTHTTIRNIDL</sequence>
<feature type="domain" description="BTB" evidence="1">
    <location>
        <begin position="11"/>
        <end position="72"/>
    </location>
</feature>
<evidence type="ECO:0000313" key="2">
    <source>
        <dbReference type="EMBL" id="KAF2121593.1"/>
    </source>
</evidence>
<dbReference type="AlphaFoldDB" id="A0A6A5ZRU9"/>
<accession>A0A6A5ZRU9</accession>
<dbReference type="Proteomes" id="UP000799770">
    <property type="component" value="Unassembled WGS sequence"/>
</dbReference>
<dbReference type="Gene3D" id="3.30.710.10">
    <property type="entry name" value="Potassium Channel Kv1.1, Chain A"/>
    <property type="match status" value="1"/>
</dbReference>
<keyword evidence="3" id="KW-1185">Reference proteome</keyword>
<dbReference type="InterPro" id="IPR011333">
    <property type="entry name" value="SKP1/BTB/POZ_sf"/>
</dbReference>
<evidence type="ECO:0000313" key="3">
    <source>
        <dbReference type="Proteomes" id="UP000799770"/>
    </source>
</evidence>
<protein>
    <recommendedName>
        <fullName evidence="1">BTB domain-containing protein</fullName>
    </recommendedName>
</protein>
<dbReference type="PANTHER" id="PTHR11145:SF8">
    <property type="entry name" value="RE57120P"/>
    <property type="match status" value="1"/>
</dbReference>
<dbReference type="InterPro" id="IPR000210">
    <property type="entry name" value="BTB/POZ_dom"/>
</dbReference>
<proteinExistence type="predicted"/>
<dbReference type="EMBL" id="ML977312">
    <property type="protein sequence ID" value="KAF2121593.1"/>
    <property type="molecule type" value="Genomic_DNA"/>
</dbReference>
<reference evidence="2" key="1">
    <citation type="journal article" date="2020" name="Stud. Mycol.">
        <title>101 Dothideomycetes genomes: a test case for predicting lifestyles and emergence of pathogens.</title>
        <authorList>
            <person name="Haridas S."/>
            <person name="Albert R."/>
            <person name="Binder M."/>
            <person name="Bloem J."/>
            <person name="Labutti K."/>
            <person name="Salamov A."/>
            <person name="Andreopoulos B."/>
            <person name="Baker S."/>
            <person name="Barry K."/>
            <person name="Bills G."/>
            <person name="Bluhm B."/>
            <person name="Cannon C."/>
            <person name="Castanera R."/>
            <person name="Culley D."/>
            <person name="Daum C."/>
            <person name="Ezra D."/>
            <person name="Gonzalez J."/>
            <person name="Henrissat B."/>
            <person name="Kuo A."/>
            <person name="Liang C."/>
            <person name="Lipzen A."/>
            <person name="Lutzoni F."/>
            <person name="Magnuson J."/>
            <person name="Mondo S."/>
            <person name="Nolan M."/>
            <person name="Ohm R."/>
            <person name="Pangilinan J."/>
            <person name="Park H.-J."/>
            <person name="Ramirez L."/>
            <person name="Alfaro M."/>
            <person name="Sun H."/>
            <person name="Tritt A."/>
            <person name="Yoshinaga Y."/>
            <person name="Zwiers L.-H."/>
            <person name="Turgeon B."/>
            <person name="Goodwin S."/>
            <person name="Spatafora J."/>
            <person name="Crous P."/>
            <person name="Grigoriev I."/>
        </authorList>
    </citation>
    <scope>NUCLEOTIDE SEQUENCE</scope>
    <source>
        <strain evidence="2">CBS 627.86</strain>
    </source>
</reference>
<dbReference type="PANTHER" id="PTHR11145">
    <property type="entry name" value="BTB/POZ DOMAIN-CONTAINING ADAPTER FOR CUL3-MEDIATED RHOA DEGRADATION PROTEIN FAMILY MEMBER"/>
    <property type="match status" value="1"/>
</dbReference>
<gene>
    <name evidence="2" type="ORF">BDV96DRAFT_640977</name>
</gene>
<evidence type="ECO:0000259" key="1">
    <source>
        <dbReference type="PROSITE" id="PS50097"/>
    </source>
</evidence>
<dbReference type="Pfam" id="PF02214">
    <property type="entry name" value="BTB_2"/>
    <property type="match status" value="1"/>
</dbReference>
<organism evidence="2 3">
    <name type="scientific">Lophiotrema nucula</name>
    <dbReference type="NCBI Taxonomy" id="690887"/>
    <lineage>
        <taxon>Eukaryota</taxon>
        <taxon>Fungi</taxon>
        <taxon>Dikarya</taxon>
        <taxon>Ascomycota</taxon>
        <taxon>Pezizomycotina</taxon>
        <taxon>Dothideomycetes</taxon>
        <taxon>Pleosporomycetidae</taxon>
        <taxon>Pleosporales</taxon>
        <taxon>Lophiotremataceae</taxon>
        <taxon>Lophiotrema</taxon>
    </lineage>
</organism>
<dbReference type="InterPro" id="IPR003131">
    <property type="entry name" value="T1-type_BTB"/>
</dbReference>
<dbReference type="SMART" id="SM00225">
    <property type="entry name" value="BTB"/>
    <property type="match status" value="1"/>
</dbReference>
<name>A0A6A5ZRU9_9PLEO</name>
<dbReference type="InterPro" id="IPR045068">
    <property type="entry name" value="BACURD1-3"/>
</dbReference>
<dbReference type="SUPFAM" id="SSF54695">
    <property type="entry name" value="POZ domain"/>
    <property type="match status" value="1"/>
</dbReference>
<dbReference type="GO" id="GO:0051260">
    <property type="term" value="P:protein homooligomerization"/>
    <property type="evidence" value="ECO:0007669"/>
    <property type="project" value="InterPro"/>
</dbReference>
<dbReference type="CDD" id="cd18316">
    <property type="entry name" value="BTB_POZ_KCTD-like"/>
    <property type="match status" value="1"/>
</dbReference>
<dbReference type="PROSITE" id="PS50097">
    <property type="entry name" value="BTB"/>
    <property type="match status" value="1"/>
</dbReference>
<dbReference type="OrthoDB" id="2414723at2759"/>